<dbReference type="Pfam" id="PF00133">
    <property type="entry name" value="tRNA-synt_1"/>
    <property type="match status" value="1"/>
</dbReference>
<dbReference type="InterPro" id="IPR013078">
    <property type="entry name" value="His_Pase_superF_clade-1"/>
</dbReference>
<keyword evidence="2" id="KW-0547">Nucleotide-binding</keyword>
<dbReference type="InterPro" id="IPR002301">
    <property type="entry name" value="Ile-tRNA-ligase"/>
</dbReference>
<evidence type="ECO:0000259" key="9">
    <source>
        <dbReference type="Pfam" id="PF08264"/>
    </source>
</evidence>
<dbReference type="InterPro" id="IPR029033">
    <property type="entry name" value="His_PPase_superfam"/>
</dbReference>
<evidence type="ECO:0000256" key="6">
    <source>
        <dbReference type="ARBA" id="ARBA00025217"/>
    </source>
</evidence>
<comment type="caution">
    <text evidence="10">The sequence shown here is derived from an EMBL/GenBank/DDBJ whole genome shotgun (WGS) entry which is preliminary data.</text>
</comment>
<evidence type="ECO:0000313" key="11">
    <source>
        <dbReference type="Proteomes" id="UP000033996"/>
    </source>
</evidence>
<dbReference type="Pfam" id="PF00300">
    <property type="entry name" value="His_Phos_1"/>
    <property type="match status" value="1"/>
</dbReference>
<dbReference type="SUPFAM" id="SSF53254">
    <property type="entry name" value="Phosphoglycerate mutase-like"/>
    <property type="match status" value="1"/>
</dbReference>
<dbReference type="InterPro" id="IPR009080">
    <property type="entry name" value="tRNAsynth_Ia_anticodon-bd"/>
</dbReference>
<protein>
    <submittedName>
        <fullName evidence="10">Isoleucine-tRNA ligase</fullName>
    </submittedName>
</protein>
<comment type="catalytic activity">
    <reaction evidence="7">
        <text>tRNA(Ile) + L-isoleucine + ATP = L-isoleucyl-tRNA(Ile) + AMP + diphosphate</text>
        <dbReference type="Rhea" id="RHEA:11060"/>
        <dbReference type="Rhea" id="RHEA-COMP:9666"/>
        <dbReference type="Rhea" id="RHEA-COMP:9695"/>
        <dbReference type="ChEBI" id="CHEBI:30616"/>
        <dbReference type="ChEBI" id="CHEBI:33019"/>
        <dbReference type="ChEBI" id="CHEBI:58045"/>
        <dbReference type="ChEBI" id="CHEBI:78442"/>
        <dbReference type="ChEBI" id="CHEBI:78528"/>
        <dbReference type="ChEBI" id="CHEBI:456215"/>
        <dbReference type="EC" id="6.1.1.5"/>
    </reaction>
</comment>
<keyword evidence="4" id="KW-0648">Protein biosynthesis</keyword>
<evidence type="ECO:0000259" key="8">
    <source>
        <dbReference type="Pfam" id="PF00133"/>
    </source>
</evidence>
<dbReference type="PRINTS" id="PR00984">
    <property type="entry name" value="TRNASYNTHILE"/>
</dbReference>
<gene>
    <name evidence="10" type="ORF">UT35_C0031G0004</name>
</gene>
<dbReference type="InterPro" id="IPR002300">
    <property type="entry name" value="aa-tRNA-synth_Ia"/>
</dbReference>
<dbReference type="GO" id="GO:0006428">
    <property type="term" value="P:isoleucyl-tRNA aminoacylation"/>
    <property type="evidence" value="ECO:0007669"/>
    <property type="project" value="InterPro"/>
</dbReference>
<name>A0A837HS08_9BACT</name>
<dbReference type="SUPFAM" id="SSF52374">
    <property type="entry name" value="Nucleotidylyl transferase"/>
    <property type="match status" value="1"/>
</dbReference>
<dbReference type="EMBL" id="LBWL01000031">
    <property type="protein sequence ID" value="KKR07050.1"/>
    <property type="molecule type" value="Genomic_DNA"/>
</dbReference>
<reference evidence="10 11" key="1">
    <citation type="journal article" date="2015" name="Nature">
        <title>rRNA introns, odd ribosomes, and small enigmatic genomes across a large radiation of phyla.</title>
        <authorList>
            <person name="Brown C.T."/>
            <person name="Hug L.A."/>
            <person name="Thomas B.C."/>
            <person name="Sharon I."/>
            <person name="Castelle C.J."/>
            <person name="Singh A."/>
            <person name="Wilkins M.J."/>
            <person name="Williams K.H."/>
            <person name="Banfield J.F."/>
        </authorList>
    </citation>
    <scope>NUCLEOTIDE SEQUENCE [LARGE SCALE GENOMIC DNA]</scope>
</reference>
<feature type="non-terminal residue" evidence="10">
    <location>
        <position position="1"/>
    </location>
</feature>
<proteinExistence type="predicted"/>
<dbReference type="CDD" id="cd07961">
    <property type="entry name" value="Anticodon_Ia_Ile_ABEc"/>
    <property type="match status" value="1"/>
</dbReference>
<dbReference type="GO" id="GO:0004822">
    <property type="term" value="F:isoleucine-tRNA ligase activity"/>
    <property type="evidence" value="ECO:0007669"/>
    <property type="project" value="UniProtKB-EC"/>
</dbReference>
<evidence type="ECO:0000256" key="4">
    <source>
        <dbReference type="ARBA" id="ARBA00022917"/>
    </source>
</evidence>
<dbReference type="PANTHER" id="PTHR42780:SF1">
    <property type="entry name" value="ISOLEUCINE--TRNA LIGASE, CYTOPLASMIC"/>
    <property type="match status" value="1"/>
</dbReference>
<dbReference type="Gene3D" id="3.40.50.620">
    <property type="entry name" value="HUPs"/>
    <property type="match status" value="1"/>
</dbReference>
<evidence type="ECO:0000256" key="5">
    <source>
        <dbReference type="ARBA" id="ARBA00023146"/>
    </source>
</evidence>
<comment type="function">
    <text evidence="6">Catalyzes the attachment of isoleucine to tRNA(Ile). As IleRS can inadvertently accommodate and process structurally similar amino acids such as valine, to avoid such errors it has two additional distinct tRNA(Ile)-dependent editing activities. One activity is designated as 'pretransfer' editing and involves the hydrolysis of activated Val-AMP. The other activity is designated 'posttransfer' editing and involves deacylation of mischarged Val-tRNA(Ile).</text>
</comment>
<keyword evidence="1 10" id="KW-0436">Ligase</keyword>
<evidence type="ECO:0000256" key="7">
    <source>
        <dbReference type="ARBA" id="ARBA00048359"/>
    </source>
</evidence>
<dbReference type="GO" id="GO:0000049">
    <property type="term" value="F:tRNA binding"/>
    <property type="evidence" value="ECO:0007669"/>
    <property type="project" value="InterPro"/>
</dbReference>
<feature type="domain" description="Aminoacyl-tRNA synthetase class Ia" evidence="8">
    <location>
        <begin position="164"/>
        <end position="290"/>
    </location>
</feature>
<dbReference type="InterPro" id="IPR033709">
    <property type="entry name" value="Anticodon_Ile_ABEc"/>
</dbReference>
<dbReference type="AlphaFoldDB" id="A0A837HS08"/>
<evidence type="ECO:0000256" key="1">
    <source>
        <dbReference type="ARBA" id="ARBA00022598"/>
    </source>
</evidence>
<dbReference type="InterPro" id="IPR023586">
    <property type="entry name" value="Ile-tRNA-ligase_type2"/>
</dbReference>
<dbReference type="InterPro" id="IPR014729">
    <property type="entry name" value="Rossmann-like_a/b/a_fold"/>
</dbReference>
<dbReference type="CDD" id="cd07067">
    <property type="entry name" value="HP_PGM_like"/>
    <property type="match status" value="1"/>
</dbReference>
<dbReference type="GO" id="GO:0005524">
    <property type="term" value="F:ATP binding"/>
    <property type="evidence" value="ECO:0007669"/>
    <property type="project" value="UniProtKB-KW"/>
</dbReference>
<evidence type="ECO:0000256" key="2">
    <source>
        <dbReference type="ARBA" id="ARBA00022741"/>
    </source>
</evidence>
<dbReference type="Gene3D" id="1.10.730.10">
    <property type="entry name" value="Isoleucyl-tRNA Synthetase, Domain 1"/>
    <property type="match status" value="1"/>
</dbReference>
<dbReference type="SUPFAM" id="SSF47323">
    <property type="entry name" value="Anticodon-binding domain of a subclass of class I aminoacyl-tRNA synthetases"/>
    <property type="match status" value="1"/>
</dbReference>
<evidence type="ECO:0000313" key="10">
    <source>
        <dbReference type="EMBL" id="KKR07050.1"/>
    </source>
</evidence>
<keyword evidence="5" id="KW-0030">Aminoacyl-tRNA synthetase</keyword>
<evidence type="ECO:0000256" key="3">
    <source>
        <dbReference type="ARBA" id="ARBA00022840"/>
    </source>
</evidence>
<dbReference type="Pfam" id="PF19302">
    <property type="entry name" value="DUF5915"/>
    <property type="match status" value="1"/>
</dbReference>
<keyword evidence="3" id="KW-0067">ATP-binding</keyword>
<dbReference type="Proteomes" id="UP000033996">
    <property type="component" value="Unassembled WGS sequence"/>
</dbReference>
<sequence length="612" mass="71458">KSTKELKKLGGVDYIFASPFIRTKETADIVSKELGVGIVIDDRLREIEWGSQTEGKRLEEFPNHWGSDFNVKHYDGESWNDERLRLTEFMKEIDAKYKNKKILIVSHGDPLRMIRAIAIGDDERSIYDKSEEMEPKWAELIKLDWRHIPRNDLGELDLHRPYVDEVKLKCEKCDGEMIKIPDLIDVWFDSGAMPFAQWHYPFDNEKIFKEQFPADFIVEGIDQTRGWFYTLLAISTLMNRGKPFKNVMSYAHILDEKGKKMSKSKGNIVLPFDVMDKYGADAPRWYLYTVNAPGEYKLFSDRELQTRSQGFLSTLRNCYRFYDLYEQTSSDKDIKSKKHLLDDWIYSRLHTTIKEVTNELDAYDPTSAARSIEKFLVEDLSNWWLRRSRKREGALILLKDLLIETVKLAAPFVPFVADDLYMKLTKDSKSIHLEDWTIADESLIDTDLEKEMAEAREVIVVGLAIRKENQIKVRQPLSSITVNRLNPFQSDIEEVIREELNVKEIKYEKVESVKLDLEISSELRGEGYARELIRQIQDMRKELGYKMDDKIFGSWFSSDAELSDAINKWSGMIAEETIIGEFTNTKNETMAFDMQKEFDIAPGKPIWLAIRR</sequence>
<dbReference type="PANTHER" id="PTHR42780">
    <property type="entry name" value="SOLEUCYL-TRNA SYNTHETASE"/>
    <property type="match status" value="1"/>
</dbReference>
<feature type="domain" description="Methionyl/Valyl/Leucyl/Isoleucyl-tRNA synthetase anticodon-binding" evidence="9">
    <location>
        <begin position="342"/>
        <end position="479"/>
    </location>
</feature>
<organism evidence="10 11">
    <name type="scientific">Candidatus Yanofskybacteria bacterium GW2011_GWD1_39_16</name>
    <dbReference type="NCBI Taxonomy" id="1619030"/>
    <lineage>
        <taxon>Bacteria</taxon>
        <taxon>Candidatus Yanofskyibacteriota</taxon>
    </lineage>
</organism>
<dbReference type="Pfam" id="PF08264">
    <property type="entry name" value="Anticodon_1"/>
    <property type="match status" value="1"/>
</dbReference>
<dbReference type="InterPro" id="IPR013155">
    <property type="entry name" value="M/V/L/I-tRNA-synth_anticd-bd"/>
</dbReference>
<accession>A0A837HS08</accession>